<accession>B9BVN8</accession>
<name>B9BVN8_9BURK</name>
<sequence>MRRRATSDSYVIVFIEFSENAGVHQNRPEGRPARLSGQSGELFNKVIHIRCG</sequence>
<reference evidence="1 2" key="1">
    <citation type="journal article" date="2012" name="J. Bacteriol.">
        <title>Draft Genome Sequence Determination for Cystic Fibrosis and Chronic Granulomatous Disease Burkholderia multivorans Isolates.</title>
        <authorList>
            <person name="Varga J.J."/>
            <person name="Losada L."/>
            <person name="Zelazny A.M."/>
            <person name="Brinkac L."/>
            <person name="Harkins D."/>
            <person name="Radune D."/>
            <person name="Hostetler J."/>
            <person name="Sampaio E.P."/>
            <person name="Ronning C.M."/>
            <person name="Nierman W.C."/>
            <person name="Greenberg D.E."/>
            <person name="Holland S.M."/>
            <person name="Goldberg J.B."/>
        </authorList>
    </citation>
    <scope>NUCLEOTIDE SEQUENCE [LARGE SCALE GENOMIC DNA]</scope>
    <source>
        <strain evidence="1 2">CGD2</strain>
    </source>
</reference>
<dbReference type="AlphaFoldDB" id="B9BVN8"/>
<proteinExistence type="predicted"/>
<evidence type="ECO:0000313" key="2">
    <source>
        <dbReference type="Proteomes" id="UP000004535"/>
    </source>
</evidence>
<dbReference type="EMBL" id="ACFC01000011">
    <property type="protein sequence ID" value="EEE05060.1"/>
    <property type="molecule type" value="Genomic_DNA"/>
</dbReference>
<protein>
    <submittedName>
        <fullName evidence="1">Uncharacterized protein</fullName>
    </submittedName>
</protein>
<evidence type="ECO:0000313" key="1">
    <source>
        <dbReference type="EMBL" id="EEE05060.1"/>
    </source>
</evidence>
<organism evidence="1 2">
    <name type="scientific">Burkholderia multivorans CGD2</name>
    <dbReference type="NCBI Taxonomy" id="513052"/>
    <lineage>
        <taxon>Bacteria</taxon>
        <taxon>Pseudomonadati</taxon>
        <taxon>Pseudomonadota</taxon>
        <taxon>Betaproteobacteria</taxon>
        <taxon>Burkholderiales</taxon>
        <taxon>Burkholderiaceae</taxon>
        <taxon>Burkholderia</taxon>
        <taxon>Burkholderia cepacia complex</taxon>
    </lineage>
</organism>
<comment type="caution">
    <text evidence="1">The sequence shown here is derived from an EMBL/GenBank/DDBJ whole genome shotgun (WGS) entry which is preliminary data.</text>
</comment>
<dbReference type="Proteomes" id="UP000004535">
    <property type="component" value="Unassembled WGS sequence"/>
</dbReference>
<gene>
    <name evidence="1" type="ORF">BURMUCGD2_0562</name>
</gene>